<comment type="caution">
    <text evidence="1">The sequence shown here is derived from an EMBL/GenBank/DDBJ whole genome shotgun (WGS) entry which is preliminary data.</text>
</comment>
<dbReference type="RefSeq" id="WP_354152784.1">
    <property type="nucleotide sequence ID" value="NZ_JBEPMN010000017.1"/>
</dbReference>
<name>A0ABV2KPE0_9HYPH</name>
<gene>
    <name evidence="1" type="ORF">ABID44_003300</name>
</gene>
<dbReference type="EMBL" id="JBEPMN010000017">
    <property type="protein sequence ID" value="MET3662947.1"/>
    <property type="molecule type" value="Genomic_DNA"/>
</dbReference>
<evidence type="ECO:0000313" key="1">
    <source>
        <dbReference type="EMBL" id="MET3662947.1"/>
    </source>
</evidence>
<organism evidence="1 2">
    <name type="scientific">Aquamicrobium ahrensii</name>
    <dbReference type="NCBI Taxonomy" id="469551"/>
    <lineage>
        <taxon>Bacteria</taxon>
        <taxon>Pseudomonadati</taxon>
        <taxon>Pseudomonadota</taxon>
        <taxon>Alphaproteobacteria</taxon>
        <taxon>Hyphomicrobiales</taxon>
        <taxon>Phyllobacteriaceae</taxon>
        <taxon>Aquamicrobium</taxon>
    </lineage>
</organism>
<accession>A0ABV2KPE0</accession>
<sequence length="53" mass="6155">MLLADLTYNSDPLHEEMTAGGLNANIRLMSTRKHFLAVDHELYRKRKLAVRFP</sequence>
<dbReference type="Proteomes" id="UP001549143">
    <property type="component" value="Unassembled WGS sequence"/>
</dbReference>
<evidence type="ECO:0000313" key="2">
    <source>
        <dbReference type="Proteomes" id="UP001549143"/>
    </source>
</evidence>
<reference evidence="1 2" key="1">
    <citation type="submission" date="2024-06" db="EMBL/GenBank/DDBJ databases">
        <title>Genomic Encyclopedia of Type Strains, Phase IV (KMG-IV): sequencing the most valuable type-strain genomes for metagenomic binning, comparative biology and taxonomic classification.</title>
        <authorList>
            <person name="Goeker M."/>
        </authorList>
    </citation>
    <scope>NUCLEOTIDE SEQUENCE [LARGE SCALE GENOMIC DNA]</scope>
    <source>
        <strain evidence="1 2">DSM 19730</strain>
    </source>
</reference>
<evidence type="ECO:0008006" key="3">
    <source>
        <dbReference type="Google" id="ProtNLM"/>
    </source>
</evidence>
<proteinExistence type="predicted"/>
<protein>
    <recommendedName>
        <fullName evidence="3">Transposase</fullName>
    </recommendedName>
</protein>
<keyword evidence="2" id="KW-1185">Reference proteome</keyword>